<evidence type="ECO:0000313" key="13">
    <source>
        <dbReference type="Proteomes" id="UP000278143"/>
    </source>
</evidence>
<evidence type="ECO:0000256" key="1">
    <source>
        <dbReference type="ARBA" id="ARBA00004123"/>
    </source>
</evidence>
<dbReference type="Pfam" id="PF05652">
    <property type="entry name" value="DcpS"/>
    <property type="match status" value="1"/>
</dbReference>
<keyword evidence="6" id="KW-0539">Nucleus</keyword>
<gene>
    <name evidence="12" type="ORF">SYNPS1DRAFT_16919</name>
</gene>
<evidence type="ECO:0000313" key="12">
    <source>
        <dbReference type="EMBL" id="RKP24615.1"/>
    </source>
</evidence>
<dbReference type="Pfam" id="PF11969">
    <property type="entry name" value="DcpS_C"/>
    <property type="match status" value="1"/>
</dbReference>
<evidence type="ECO:0000256" key="8">
    <source>
        <dbReference type="ARBA" id="ARBA00030609"/>
    </source>
</evidence>
<feature type="binding site" evidence="11">
    <location>
        <position position="133"/>
    </location>
    <ligand>
        <name>substrate</name>
    </ligand>
</feature>
<feature type="binding site" evidence="11">
    <location>
        <begin position="221"/>
        <end position="232"/>
    </location>
    <ligand>
        <name>substrate</name>
    </ligand>
</feature>
<dbReference type="InterPro" id="IPR036265">
    <property type="entry name" value="HIT-like_sf"/>
</dbReference>
<sequence>PYSKTIFLLGTLPHPSSGEHAPVDALLIVEKLHFSASEIAQFTQRRLGDTESIGENDVYHWLKGRFNRAASPAATLTAIYPATEAHILKYTYQERRMIRETPEAYASVVVPYMQGLSPARIQWVYNVLDGISEQERILYRDHDPHTGFVLMPDRQVVDHKWDGQTMESMYLLTLCEDRSIRLLRDLRAHHLPLLRNMRRKIAKVVNERFGVPAHQLRLFFHYQPTYYHLHVHVTHVRNDKLGGMAVGQSYLLDNVISTLECMDNYYERCTITYALGVNHPLYAAFEKHHAVVPLDDDDAMDNEQ</sequence>
<dbReference type="OrthoDB" id="10264956at2759"/>
<keyword evidence="13" id="KW-1185">Reference proteome</keyword>
<evidence type="ECO:0000256" key="10">
    <source>
        <dbReference type="PIRSR" id="PIRSR028973-1"/>
    </source>
</evidence>
<feature type="active site" description="Nucleophile" evidence="10">
    <location>
        <position position="230"/>
    </location>
</feature>
<dbReference type="SUPFAM" id="SSF54197">
    <property type="entry name" value="HIT-like"/>
    <property type="match status" value="1"/>
</dbReference>
<comment type="catalytic activity">
    <reaction evidence="9">
        <text>a 5'-end (N(7)-methyl 5'-triphosphoguanosine)-ribonucleoside in mRNA + H2O = N(7)-methyl-GMP + a 5'-end diphospho-ribonucleoside in mRNA + 2 H(+)</text>
        <dbReference type="Rhea" id="RHEA:65388"/>
        <dbReference type="Rhea" id="RHEA-COMP:17165"/>
        <dbReference type="Rhea" id="RHEA-COMP:17167"/>
        <dbReference type="ChEBI" id="CHEBI:15377"/>
        <dbReference type="ChEBI" id="CHEBI:15378"/>
        <dbReference type="ChEBI" id="CHEBI:58285"/>
        <dbReference type="ChEBI" id="CHEBI:156461"/>
        <dbReference type="ChEBI" id="CHEBI:167616"/>
        <dbReference type="EC" id="3.6.1.59"/>
    </reaction>
</comment>
<dbReference type="GO" id="GO:0000932">
    <property type="term" value="C:P-body"/>
    <property type="evidence" value="ECO:0007669"/>
    <property type="project" value="TreeGrafter"/>
</dbReference>
<evidence type="ECO:0000256" key="9">
    <source>
        <dbReference type="ARBA" id="ARBA00048222"/>
    </source>
</evidence>
<feature type="binding site" evidence="11">
    <location>
        <position position="123"/>
    </location>
    <ligand>
        <name>substrate</name>
    </ligand>
</feature>
<accession>A0A4P9YXK4</accession>
<comment type="subcellular location">
    <subcellularLocation>
        <location evidence="1">Nucleus</location>
    </subcellularLocation>
</comment>
<evidence type="ECO:0000256" key="2">
    <source>
        <dbReference type="ARBA" id="ARBA00010208"/>
    </source>
</evidence>
<dbReference type="GO" id="GO:0140932">
    <property type="term" value="F:5'-(N(7)-methyl 5'-triphosphoguanosine)-[mRNA] diphosphatase activity"/>
    <property type="evidence" value="ECO:0007669"/>
    <property type="project" value="UniProtKB-EC"/>
</dbReference>
<feature type="binding site" evidence="11">
    <location>
        <position position="160"/>
    </location>
    <ligand>
        <name>substrate</name>
    </ligand>
</feature>
<comment type="similarity">
    <text evidence="2">Belongs to the HIT family.</text>
</comment>
<evidence type="ECO:0000256" key="6">
    <source>
        <dbReference type="ARBA" id="ARBA00023242"/>
    </source>
</evidence>
<keyword evidence="5" id="KW-0378">Hydrolase</keyword>
<evidence type="ECO:0000256" key="4">
    <source>
        <dbReference type="ARBA" id="ARBA00015636"/>
    </source>
</evidence>
<dbReference type="Proteomes" id="UP000278143">
    <property type="component" value="Unassembled WGS sequence"/>
</dbReference>
<evidence type="ECO:0000256" key="7">
    <source>
        <dbReference type="ARBA" id="ARBA00029885"/>
    </source>
</evidence>
<dbReference type="GO" id="GO:0000340">
    <property type="term" value="F:RNA 7-methylguanosine cap binding"/>
    <property type="evidence" value="ECO:0007669"/>
    <property type="project" value="TreeGrafter"/>
</dbReference>
<dbReference type="GO" id="GO:0005634">
    <property type="term" value="C:nucleus"/>
    <property type="evidence" value="ECO:0007669"/>
    <property type="project" value="UniProtKB-SubCell"/>
</dbReference>
<organism evidence="12 13">
    <name type="scientific">Syncephalis pseudoplumigaleata</name>
    <dbReference type="NCBI Taxonomy" id="1712513"/>
    <lineage>
        <taxon>Eukaryota</taxon>
        <taxon>Fungi</taxon>
        <taxon>Fungi incertae sedis</taxon>
        <taxon>Zoopagomycota</taxon>
        <taxon>Zoopagomycotina</taxon>
        <taxon>Zoopagomycetes</taxon>
        <taxon>Zoopagales</taxon>
        <taxon>Piptocephalidaceae</taxon>
        <taxon>Syncephalis</taxon>
    </lineage>
</organism>
<dbReference type="Gene3D" id="3.30.428.10">
    <property type="entry name" value="HIT-like"/>
    <property type="match status" value="1"/>
</dbReference>
<reference evidence="13" key="1">
    <citation type="journal article" date="2018" name="Nat. Microbiol.">
        <title>Leveraging single-cell genomics to expand the fungal tree of life.</title>
        <authorList>
            <person name="Ahrendt S.R."/>
            <person name="Quandt C.A."/>
            <person name="Ciobanu D."/>
            <person name="Clum A."/>
            <person name="Salamov A."/>
            <person name="Andreopoulos B."/>
            <person name="Cheng J.F."/>
            <person name="Woyke T."/>
            <person name="Pelin A."/>
            <person name="Henrissat B."/>
            <person name="Reynolds N.K."/>
            <person name="Benny G.L."/>
            <person name="Smith M.E."/>
            <person name="James T.Y."/>
            <person name="Grigoriev I.V."/>
        </authorList>
    </citation>
    <scope>NUCLEOTIDE SEQUENCE [LARGE SCALE GENOMIC DNA]</scope>
    <source>
        <strain evidence="13">Benny S71-1</strain>
    </source>
</reference>
<dbReference type="PIRSF" id="PIRSF028973">
    <property type="entry name" value="Scavenger_mRNA_decap_enz"/>
    <property type="match status" value="1"/>
</dbReference>
<dbReference type="SUPFAM" id="SSF102860">
    <property type="entry name" value="mRNA decapping enzyme DcpS N-terminal domain"/>
    <property type="match status" value="1"/>
</dbReference>
<protein>
    <recommendedName>
        <fullName evidence="4">m7GpppX diphosphatase</fullName>
        <ecNumber evidence="3">3.6.1.59</ecNumber>
    </recommendedName>
    <alternativeName>
        <fullName evidence="8">Decapping scavenger enzyme</fullName>
    </alternativeName>
    <alternativeName>
        <fullName evidence="7">Scavenger mRNA-decapping enzyme DcpS</fullName>
    </alternativeName>
</protein>
<dbReference type="GO" id="GO:0000290">
    <property type="term" value="P:deadenylation-dependent decapping of nuclear-transcribed mRNA"/>
    <property type="evidence" value="ECO:0007669"/>
    <property type="project" value="InterPro"/>
</dbReference>
<dbReference type="PANTHER" id="PTHR12978">
    <property type="entry name" value="HISTIDINE TRIAD HIT PROTEIN MEMBER"/>
    <property type="match status" value="1"/>
</dbReference>
<proteinExistence type="inferred from homology"/>
<evidence type="ECO:0000256" key="5">
    <source>
        <dbReference type="ARBA" id="ARBA00022801"/>
    </source>
</evidence>
<evidence type="ECO:0000256" key="3">
    <source>
        <dbReference type="ARBA" id="ARBA00012520"/>
    </source>
</evidence>
<dbReference type="PANTHER" id="PTHR12978:SF0">
    <property type="entry name" value="M7GPPPX DIPHOSPHATASE"/>
    <property type="match status" value="1"/>
</dbReference>
<name>A0A4P9YXK4_9FUNG</name>
<dbReference type="EC" id="3.6.1.59" evidence="3"/>
<dbReference type="AlphaFoldDB" id="A0A4P9YXK4"/>
<evidence type="ECO:0000256" key="11">
    <source>
        <dbReference type="PIRSR" id="PIRSR028973-2"/>
    </source>
</evidence>
<feature type="binding site" evidence="11">
    <location>
        <position position="153"/>
    </location>
    <ligand>
        <name>substrate</name>
    </ligand>
</feature>
<dbReference type="FunFam" id="3.30.428.10:FF:000006">
    <property type="entry name" value="m7GpppX diphosphatase"/>
    <property type="match status" value="1"/>
</dbReference>
<dbReference type="InterPro" id="IPR008594">
    <property type="entry name" value="DcpS/DCS2"/>
</dbReference>
<dbReference type="EMBL" id="KZ990122">
    <property type="protein sequence ID" value="RKP24615.1"/>
    <property type="molecule type" value="Genomic_DNA"/>
</dbReference>
<dbReference type="Gene3D" id="3.30.200.40">
    <property type="entry name" value="Scavenger mRNA decapping enzyme, N-terminal domain"/>
    <property type="match status" value="1"/>
</dbReference>
<feature type="non-terminal residue" evidence="12">
    <location>
        <position position="1"/>
    </location>
</feature>
<dbReference type="InterPro" id="IPR011145">
    <property type="entry name" value="Scavenger_mRNA_decap_enz_N"/>
</dbReference>